<evidence type="ECO:0000256" key="6">
    <source>
        <dbReference type="ARBA" id="ARBA00022729"/>
    </source>
</evidence>
<evidence type="ECO:0000256" key="3">
    <source>
        <dbReference type="ARBA" id="ARBA00022527"/>
    </source>
</evidence>
<dbReference type="InterPro" id="IPR017441">
    <property type="entry name" value="Protein_kinase_ATP_BS"/>
</dbReference>
<dbReference type="Gene3D" id="3.30.200.20">
    <property type="entry name" value="Phosphorylase Kinase, domain 1"/>
    <property type="match status" value="1"/>
</dbReference>
<keyword evidence="3" id="KW-0723">Serine/threonine-protein kinase</keyword>
<organism evidence="20">
    <name type="scientific">Anthurium amnicola</name>
    <dbReference type="NCBI Taxonomy" id="1678845"/>
    <lineage>
        <taxon>Eukaryota</taxon>
        <taxon>Viridiplantae</taxon>
        <taxon>Streptophyta</taxon>
        <taxon>Embryophyta</taxon>
        <taxon>Tracheophyta</taxon>
        <taxon>Spermatophyta</taxon>
        <taxon>Magnoliopsida</taxon>
        <taxon>Liliopsida</taxon>
        <taxon>Araceae</taxon>
        <taxon>Pothoideae</taxon>
        <taxon>Potheae</taxon>
        <taxon>Anthurium</taxon>
    </lineage>
</organism>
<evidence type="ECO:0000313" key="20">
    <source>
        <dbReference type="EMBL" id="JAT50002.1"/>
    </source>
</evidence>
<dbReference type="FunFam" id="1.10.510.10:FF:000287">
    <property type="entry name" value="probable LRR receptor-like serine/threonine-protein kinase RKF3"/>
    <property type="match status" value="1"/>
</dbReference>
<dbReference type="InterPro" id="IPR000719">
    <property type="entry name" value="Prot_kinase_dom"/>
</dbReference>
<keyword evidence="10 18" id="KW-1133">Transmembrane helix</keyword>
<sequence length="704" mass="75601">NKQAAPRGQLHRPYPRLLRRHGRKQKERGKKKKERSDPRSSGNANTAAAAAKPAETLARDLAMALLHLPCFLLPLLLLSRLPAAAMAQGAPCPLNFTVLQKFVDAFSSSSSDDNATDVPSRCQYTLQGIHLVQAEYLRTAGRFLPPANASASCWSALRPLIDQVFPGFDPRQACGFRTEWISTGCMNISSRSQFESNVSASSPSVLSDVARGCNRSLSGSTCPSCTATLSRLNALLTGPAVGNVSDCNSYPLIYVAGAVNPFGPADDDTALCMFLLSANAGSGGPSPPTAGGGGGPAGWIFGVVAGVVVLLILAGVGSWAWVRRRRQRKMRKKGKTVGPDGSRGALELESVGASTTLVRYALEEIKAATKNFSRDNIIGKGGYGNVYKGVLPDGTEVALKRFKNCSAAGDEGFRHEVEVIASVRHVNLVGLRGYCIATTRTEGHQRIIVCDLMRQGSLHDHLFGWAAVAAGKKLSWPIRQKIAVGTARGIAYLHYSVQPSIIHRDIKASNILVDDDFEAKVADFGLAKFAPEGVSHLSTRVAGTLGYVAPEYALYGQLTERSDVYSFGVVLLELLSGKKAIISMEGEQPLLLTDWAWSLVRTGRALDVIEEGMDELGPKGVMEKYVMVAVLASHPQLHARPMMDQIVKILETDVVVPSIPDRPIPLTSNISDIERSVSSSGSCQLSSFSGYQSFAIRHDDENSE</sequence>
<dbReference type="EC" id="2.7.11.1" evidence="2"/>
<evidence type="ECO:0000256" key="7">
    <source>
        <dbReference type="ARBA" id="ARBA00022741"/>
    </source>
</evidence>
<dbReference type="GO" id="GO:0005524">
    <property type="term" value="F:ATP binding"/>
    <property type="evidence" value="ECO:0007669"/>
    <property type="project" value="UniProtKB-UniRule"/>
</dbReference>
<evidence type="ECO:0000256" key="9">
    <source>
        <dbReference type="ARBA" id="ARBA00022840"/>
    </source>
</evidence>
<evidence type="ECO:0000256" key="16">
    <source>
        <dbReference type="PROSITE-ProRule" id="PRU10141"/>
    </source>
</evidence>
<dbReference type="FunFam" id="3.30.200.20:FF:000390">
    <property type="entry name" value="probable LRR receptor-like serine/threonine-protein kinase RKF3"/>
    <property type="match status" value="1"/>
</dbReference>
<keyword evidence="13" id="KW-0325">Glycoprotein</keyword>
<dbReference type="Gene3D" id="1.10.510.10">
    <property type="entry name" value="Transferase(Phosphotransferase) domain 1"/>
    <property type="match status" value="1"/>
</dbReference>
<dbReference type="SUPFAM" id="SSF56112">
    <property type="entry name" value="Protein kinase-like (PK-like)"/>
    <property type="match status" value="1"/>
</dbReference>
<dbReference type="PROSITE" id="PS00107">
    <property type="entry name" value="PROTEIN_KINASE_ATP"/>
    <property type="match status" value="1"/>
</dbReference>
<evidence type="ECO:0000256" key="18">
    <source>
        <dbReference type="SAM" id="Phobius"/>
    </source>
</evidence>
<feature type="region of interest" description="Disordered" evidence="17">
    <location>
        <begin position="1"/>
        <end position="51"/>
    </location>
</feature>
<gene>
    <name evidence="20" type="primary">RKF3_6</name>
    <name evidence="20" type="ORF">g.73848</name>
</gene>
<name>A0A1D1Y5T8_9ARAE</name>
<dbReference type="PROSITE" id="PS00108">
    <property type="entry name" value="PROTEIN_KINASE_ST"/>
    <property type="match status" value="1"/>
</dbReference>
<feature type="domain" description="Protein kinase" evidence="19">
    <location>
        <begin position="372"/>
        <end position="656"/>
    </location>
</feature>
<accession>A0A1D1Y5T8</accession>
<keyword evidence="4" id="KW-0808">Transferase</keyword>
<evidence type="ECO:0000256" key="8">
    <source>
        <dbReference type="ARBA" id="ARBA00022777"/>
    </source>
</evidence>
<evidence type="ECO:0000256" key="1">
    <source>
        <dbReference type="ARBA" id="ARBA00004479"/>
    </source>
</evidence>
<dbReference type="EMBL" id="GDJX01017934">
    <property type="protein sequence ID" value="JAT50002.1"/>
    <property type="molecule type" value="Transcribed_RNA"/>
</dbReference>
<evidence type="ECO:0000256" key="10">
    <source>
        <dbReference type="ARBA" id="ARBA00022989"/>
    </source>
</evidence>
<comment type="catalytic activity">
    <reaction evidence="15">
        <text>L-seryl-[protein] + ATP = O-phospho-L-seryl-[protein] + ADP + H(+)</text>
        <dbReference type="Rhea" id="RHEA:17989"/>
        <dbReference type="Rhea" id="RHEA-COMP:9863"/>
        <dbReference type="Rhea" id="RHEA-COMP:11604"/>
        <dbReference type="ChEBI" id="CHEBI:15378"/>
        <dbReference type="ChEBI" id="CHEBI:29999"/>
        <dbReference type="ChEBI" id="CHEBI:30616"/>
        <dbReference type="ChEBI" id="CHEBI:83421"/>
        <dbReference type="ChEBI" id="CHEBI:456216"/>
        <dbReference type="EC" id="2.7.11.1"/>
    </reaction>
</comment>
<dbReference type="InterPro" id="IPR008271">
    <property type="entry name" value="Ser/Thr_kinase_AS"/>
</dbReference>
<feature type="binding site" evidence="16">
    <location>
        <position position="400"/>
    </location>
    <ligand>
        <name>ATP</name>
        <dbReference type="ChEBI" id="CHEBI:30616"/>
    </ligand>
</feature>
<keyword evidence="11 18" id="KW-0472">Membrane</keyword>
<comment type="subcellular location">
    <subcellularLocation>
        <location evidence="1">Membrane</location>
        <topology evidence="1">Single-pass type I membrane protein</topology>
    </subcellularLocation>
</comment>
<dbReference type="GO" id="GO:0004674">
    <property type="term" value="F:protein serine/threonine kinase activity"/>
    <property type="evidence" value="ECO:0007669"/>
    <property type="project" value="UniProtKB-KW"/>
</dbReference>
<evidence type="ECO:0000256" key="2">
    <source>
        <dbReference type="ARBA" id="ARBA00012513"/>
    </source>
</evidence>
<proteinExistence type="predicted"/>
<evidence type="ECO:0000256" key="15">
    <source>
        <dbReference type="ARBA" id="ARBA00048679"/>
    </source>
</evidence>
<evidence type="ECO:0000256" key="17">
    <source>
        <dbReference type="SAM" id="MobiDB-lite"/>
    </source>
</evidence>
<protein>
    <recommendedName>
        <fullName evidence="2">non-specific serine/threonine protein kinase</fullName>
        <ecNumber evidence="2">2.7.11.1</ecNumber>
    </recommendedName>
</protein>
<keyword evidence="7 16" id="KW-0547">Nucleotide-binding</keyword>
<feature type="non-terminal residue" evidence="20">
    <location>
        <position position="1"/>
    </location>
</feature>
<dbReference type="PANTHER" id="PTHR47989">
    <property type="entry name" value="OS01G0750732 PROTEIN"/>
    <property type="match status" value="1"/>
</dbReference>
<dbReference type="SMART" id="SM00220">
    <property type="entry name" value="S_TKc"/>
    <property type="match status" value="1"/>
</dbReference>
<evidence type="ECO:0000256" key="12">
    <source>
        <dbReference type="ARBA" id="ARBA00023170"/>
    </source>
</evidence>
<dbReference type="Pfam" id="PF00069">
    <property type="entry name" value="Pkinase"/>
    <property type="match status" value="1"/>
</dbReference>
<evidence type="ECO:0000256" key="5">
    <source>
        <dbReference type="ARBA" id="ARBA00022692"/>
    </source>
</evidence>
<dbReference type="PROSITE" id="PS50011">
    <property type="entry name" value="PROTEIN_KINASE_DOM"/>
    <property type="match status" value="1"/>
</dbReference>
<evidence type="ECO:0000256" key="14">
    <source>
        <dbReference type="ARBA" id="ARBA00047899"/>
    </source>
</evidence>
<keyword evidence="8 20" id="KW-0418">Kinase</keyword>
<keyword evidence="12 20" id="KW-0675">Receptor</keyword>
<keyword evidence="5 18" id="KW-0812">Transmembrane</keyword>
<dbReference type="CDD" id="cd14066">
    <property type="entry name" value="STKc_IRAK"/>
    <property type="match status" value="1"/>
</dbReference>
<feature type="compositionally biased region" description="Basic residues" evidence="17">
    <location>
        <begin position="9"/>
        <end position="33"/>
    </location>
</feature>
<dbReference type="GO" id="GO:0016020">
    <property type="term" value="C:membrane"/>
    <property type="evidence" value="ECO:0007669"/>
    <property type="project" value="UniProtKB-SubCell"/>
</dbReference>
<feature type="transmembrane region" description="Helical" evidence="18">
    <location>
        <begin position="299"/>
        <end position="322"/>
    </location>
</feature>
<keyword evidence="9 16" id="KW-0067">ATP-binding</keyword>
<comment type="catalytic activity">
    <reaction evidence="14">
        <text>L-threonyl-[protein] + ATP = O-phospho-L-threonyl-[protein] + ADP + H(+)</text>
        <dbReference type="Rhea" id="RHEA:46608"/>
        <dbReference type="Rhea" id="RHEA-COMP:11060"/>
        <dbReference type="Rhea" id="RHEA-COMP:11605"/>
        <dbReference type="ChEBI" id="CHEBI:15378"/>
        <dbReference type="ChEBI" id="CHEBI:30013"/>
        <dbReference type="ChEBI" id="CHEBI:30616"/>
        <dbReference type="ChEBI" id="CHEBI:61977"/>
        <dbReference type="ChEBI" id="CHEBI:456216"/>
        <dbReference type="EC" id="2.7.11.1"/>
    </reaction>
</comment>
<dbReference type="AlphaFoldDB" id="A0A1D1Y5T8"/>
<reference evidence="20" key="1">
    <citation type="submission" date="2015-07" db="EMBL/GenBank/DDBJ databases">
        <title>Transcriptome Assembly of Anthurium amnicola.</title>
        <authorList>
            <person name="Suzuki J."/>
        </authorList>
    </citation>
    <scope>NUCLEOTIDE SEQUENCE</scope>
</reference>
<dbReference type="Pfam" id="PF19160">
    <property type="entry name" value="SPARK"/>
    <property type="match status" value="1"/>
</dbReference>
<evidence type="ECO:0000256" key="13">
    <source>
        <dbReference type="ARBA" id="ARBA00023180"/>
    </source>
</evidence>
<keyword evidence="6" id="KW-0732">Signal</keyword>
<dbReference type="InterPro" id="IPR043891">
    <property type="entry name" value="SPARK"/>
</dbReference>
<evidence type="ECO:0000259" key="19">
    <source>
        <dbReference type="PROSITE" id="PS50011"/>
    </source>
</evidence>
<dbReference type="PANTHER" id="PTHR47989:SF62">
    <property type="entry name" value="OS05G0423500 PROTEIN"/>
    <property type="match status" value="1"/>
</dbReference>
<evidence type="ECO:0000256" key="11">
    <source>
        <dbReference type="ARBA" id="ARBA00023136"/>
    </source>
</evidence>
<evidence type="ECO:0000256" key="4">
    <source>
        <dbReference type="ARBA" id="ARBA00022679"/>
    </source>
</evidence>
<dbReference type="InterPro" id="IPR011009">
    <property type="entry name" value="Kinase-like_dom_sf"/>
</dbReference>